<dbReference type="EMBL" id="KV454488">
    <property type="protein sequence ID" value="ODV58927.1"/>
    <property type="molecule type" value="Genomic_DNA"/>
</dbReference>
<feature type="compositionally biased region" description="Acidic residues" evidence="3">
    <location>
        <begin position="943"/>
        <end position="969"/>
    </location>
</feature>
<comment type="subcellular location">
    <subcellularLocation>
        <location evidence="1">Nucleus</location>
    </subcellularLocation>
</comment>
<evidence type="ECO:0008006" key="6">
    <source>
        <dbReference type="Google" id="ProtNLM"/>
    </source>
</evidence>
<evidence type="ECO:0000313" key="5">
    <source>
        <dbReference type="Proteomes" id="UP000095038"/>
    </source>
</evidence>
<dbReference type="Proteomes" id="UP000095038">
    <property type="component" value="Unassembled WGS sequence"/>
</dbReference>
<protein>
    <recommendedName>
        <fullName evidence="6">DNA polymerase V</fullName>
    </recommendedName>
</protein>
<evidence type="ECO:0000313" key="4">
    <source>
        <dbReference type="EMBL" id="ODV58927.1"/>
    </source>
</evidence>
<dbReference type="STRING" id="1344418.A0A1D2VBT6"/>
<reference evidence="5" key="1">
    <citation type="submission" date="2016-05" db="EMBL/GenBank/DDBJ databases">
        <title>Comparative genomics of biotechnologically important yeasts.</title>
        <authorList>
            <consortium name="DOE Joint Genome Institute"/>
            <person name="Riley R."/>
            <person name="Haridas S."/>
            <person name="Wolfe K.H."/>
            <person name="Lopes M.R."/>
            <person name="Hittinger C.T."/>
            <person name="Goker M."/>
            <person name="Salamov A."/>
            <person name="Wisecaver J."/>
            <person name="Long T.M."/>
            <person name="Aerts A.L."/>
            <person name="Barry K."/>
            <person name="Choi C."/>
            <person name="Clum A."/>
            <person name="Coughlan A.Y."/>
            <person name="Deshpande S."/>
            <person name="Douglass A.P."/>
            <person name="Hanson S.J."/>
            <person name="Klenk H.-P."/>
            <person name="Labutti K."/>
            <person name="Lapidus A."/>
            <person name="Lindquist E."/>
            <person name="Lipzen A."/>
            <person name="Meier-Kolthoff J.P."/>
            <person name="Ohm R.A."/>
            <person name="Otillar R.P."/>
            <person name="Pangilinan J."/>
            <person name="Peng Y."/>
            <person name="Rokas A."/>
            <person name="Rosa C.A."/>
            <person name="Scheuner C."/>
            <person name="Sibirny A.A."/>
            <person name="Slot J.C."/>
            <person name="Stielow J.B."/>
            <person name="Sun H."/>
            <person name="Kurtzman C.P."/>
            <person name="Blackwell M."/>
            <person name="Grigoriev I.V."/>
            <person name="Jeffries T.W."/>
        </authorList>
    </citation>
    <scope>NUCLEOTIDE SEQUENCE [LARGE SCALE GENOMIC DNA]</scope>
    <source>
        <strain evidence="5">DSM 1968</strain>
    </source>
</reference>
<evidence type="ECO:0000256" key="2">
    <source>
        <dbReference type="ARBA" id="ARBA00023242"/>
    </source>
</evidence>
<accession>A0A1D2VBT6</accession>
<sequence>MSKSSYRRNYLKKYQTEVKPGEKLVSRDHYFHLASDIETERIKAAINLINELREINEEEEWNYAQKRLIKGLNSSRLSARIGFSTVLTEFLNLRYNDNKIDCETFLNILLQSTNHANARKGKELRPLLFGRLFGLKSLCNSKLFFEKSDTDNKTENKSESEKTNDSLKRASFSRLLNITFELSLLKPWLREPCFFTLFEFLKKLNVSTSLSNDLLIEVLKKINDLKLTFSLEGLSFYLLIPDNQKSKILPSLTFTNGWKSNDPLLKSNTSLLVRTLKDNDVIFPENENDDDGDEDEQDEKHSNKSKNNNNNQTKKQIKPQNKGTWSPRLHYSWPILSQKIIEKEIDSTSSISDDNKDIKSTIEITTENVTNKKRKKYYKEDSKKKLKIAASNNNNYIHIKEFWQDIVDPSFFSNDPSSERKFTGFRIFKLFLLQLFQLSKNSNNLKAINSFFNYLFTPHLLRTLINQSNNTKSHLNKLVRNEILHDLIIKEISFQNPKLSLVFIHNLAFSKHGSFIFDRLTKSTTIDNLTNNVISLGDSNDIKKLLEFYLDVLNNPLIHLNLQEEKSINNKIKQDKIQDKNKNKLKKEILDSDEEMEDAKSESDNKITTKTQEAKIINQKQRWAIDRIVSLIKLYKSIHLDTFSHDAHGWIDSILKNFLSHSQLKPTNENLQKFYTEPNSKLIAEKLNSILSEVMSSERVDNITWSYKTLKLLIELEDKEIKNKNNSEFKLRIALDDKLNNVINLNLKTLKKINQNRLNLISSKSKSKSKNHPQLKQLYSFELLYSMVILQLRLGIDEDIADSIAVLEEITTIYKNLKINGNEDLYDDNSKESDIETKNDEQSHNLDTLIEILLSFISKKSSVLKSITFVIWTNFLNDISYKNLESLTSILLTKENLEGQKSLFDEQSDNESPSDNETNIEDEITIEDEKDTIKISTNNNKDNEEDQEGIDDVEDDEEENDEYEDSSDDALIEEVEKKTTIALAEVLGVPQEGGEIKFDENDSSYISSMEEEDSDDGMDDDQMMAIDDQLSKIFKQRKDAINEFKGKGGNQRKKDASEARENMVLFKLRILELLKIFIQNNSKSRNSYLALSLIIPLIKLIGLTTNESIRIKSHALIKSLCKFQFSLSNKFLKDHKEISLDSQNNSNFIVNEGKLLKILEEIQNIALTSKNSLQSSSCNQTSTLISKLLINYDAENNLKKVVVVYENTLLNWFSSKNSKVQSRMFIDFVNWLDSMRQKA</sequence>
<feature type="region of interest" description="Disordered" evidence="3">
    <location>
        <begin position="904"/>
        <end position="969"/>
    </location>
</feature>
<keyword evidence="5" id="KW-1185">Reference proteome</keyword>
<evidence type="ECO:0000256" key="3">
    <source>
        <dbReference type="SAM" id="MobiDB-lite"/>
    </source>
</evidence>
<dbReference type="GO" id="GO:0005730">
    <property type="term" value="C:nucleolus"/>
    <property type="evidence" value="ECO:0007669"/>
    <property type="project" value="InterPro"/>
</dbReference>
<keyword evidence="2" id="KW-0539">Nucleus</keyword>
<feature type="compositionally biased region" description="Acidic residues" evidence="3">
    <location>
        <begin position="906"/>
        <end position="930"/>
    </location>
</feature>
<dbReference type="FunCoup" id="A0A1D2VBT6">
    <property type="interactions" value="380"/>
</dbReference>
<dbReference type="GO" id="GO:0006355">
    <property type="term" value="P:regulation of DNA-templated transcription"/>
    <property type="evidence" value="ECO:0007669"/>
    <property type="project" value="InterPro"/>
</dbReference>
<dbReference type="GeneID" id="30968859"/>
<dbReference type="Pfam" id="PF04931">
    <property type="entry name" value="DNA_pol_phi"/>
    <property type="match status" value="1"/>
</dbReference>
<proteinExistence type="predicted"/>
<dbReference type="InterPro" id="IPR007015">
    <property type="entry name" value="DNA_pol_V/MYBBP1A"/>
</dbReference>
<dbReference type="RefSeq" id="XP_020045234.1">
    <property type="nucleotide sequence ID" value="XM_020195223.1"/>
</dbReference>
<dbReference type="InParanoid" id="A0A1D2VBT6"/>
<dbReference type="AlphaFoldDB" id="A0A1D2VBT6"/>
<dbReference type="PANTHER" id="PTHR13213">
    <property type="entry name" value="MYB-BINDING PROTEIN 1A FAMILY MEMBER"/>
    <property type="match status" value="1"/>
</dbReference>
<name>A0A1D2VBT6_9ASCO</name>
<dbReference type="OrthoDB" id="342531at2759"/>
<feature type="compositionally biased region" description="Acidic residues" evidence="3">
    <location>
        <begin position="286"/>
        <end position="297"/>
    </location>
</feature>
<gene>
    <name evidence="4" type="ORF">ASCRUDRAFT_9700</name>
</gene>
<dbReference type="PANTHER" id="PTHR13213:SF2">
    <property type="entry name" value="MYB-BINDING PROTEIN 1A"/>
    <property type="match status" value="1"/>
</dbReference>
<feature type="compositionally biased region" description="Low complexity" evidence="3">
    <location>
        <begin position="305"/>
        <end position="322"/>
    </location>
</feature>
<feature type="region of interest" description="Disordered" evidence="3">
    <location>
        <begin position="282"/>
        <end position="326"/>
    </location>
</feature>
<dbReference type="GO" id="GO:0000182">
    <property type="term" value="F:rDNA binding"/>
    <property type="evidence" value="ECO:0007669"/>
    <property type="project" value="TreeGrafter"/>
</dbReference>
<organism evidence="4 5">
    <name type="scientific">Ascoidea rubescens DSM 1968</name>
    <dbReference type="NCBI Taxonomy" id="1344418"/>
    <lineage>
        <taxon>Eukaryota</taxon>
        <taxon>Fungi</taxon>
        <taxon>Dikarya</taxon>
        <taxon>Ascomycota</taxon>
        <taxon>Saccharomycotina</taxon>
        <taxon>Saccharomycetes</taxon>
        <taxon>Ascoideaceae</taxon>
        <taxon>Ascoidea</taxon>
    </lineage>
</organism>
<evidence type="ECO:0000256" key="1">
    <source>
        <dbReference type="ARBA" id="ARBA00004123"/>
    </source>
</evidence>